<dbReference type="EMBL" id="JBHUEY010000006">
    <property type="protein sequence ID" value="MFD1785388.1"/>
    <property type="molecule type" value="Genomic_DNA"/>
</dbReference>
<feature type="domain" description="NnrU" evidence="6">
    <location>
        <begin position="4"/>
        <end position="227"/>
    </location>
</feature>
<dbReference type="PANTHER" id="PTHR35988:SF2">
    <property type="entry name" value="15-CIS-ZETA-CAROTENE ISOMERASE, CHLOROPLASTIC"/>
    <property type="match status" value="1"/>
</dbReference>
<evidence type="ECO:0000256" key="4">
    <source>
        <dbReference type="ARBA" id="ARBA00023136"/>
    </source>
</evidence>
<feature type="transmembrane region" description="Helical" evidence="5">
    <location>
        <begin position="35"/>
        <end position="56"/>
    </location>
</feature>
<evidence type="ECO:0000313" key="8">
    <source>
        <dbReference type="Proteomes" id="UP001597237"/>
    </source>
</evidence>
<dbReference type="Proteomes" id="UP001597237">
    <property type="component" value="Unassembled WGS sequence"/>
</dbReference>
<keyword evidence="3 5" id="KW-1133">Transmembrane helix</keyword>
<evidence type="ECO:0000313" key="7">
    <source>
        <dbReference type="EMBL" id="MFD1785388.1"/>
    </source>
</evidence>
<keyword evidence="2 5" id="KW-0812">Transmembrane</keyword>
<keyword evidence="4 5" id="KW-0472">Membrane</keyword>
<reference evidence="8" key="1">
    <citation type="journal article" date="2019" name="Int. J. Syst. Evol. Microbiol.">
        <title>The Global Catalogue of Microorganisms (GCM) 10K type strain sequencing project: providing services to taxonomists for standard genome sequencing and annotation.</title>
        <authorList>
            <consortium name="The Broad Institute Genomics Platform"/>
            <consortium name="The Broad Institute Genome Sequencing Center for Infectious Disease"/>
            <person name="Wu L."/>
            <person name="Ma J."/>
        </authorList>
    </citation>
    <scope>NUCLEOTIDE SEQUENCE [LARGE SCALE GENOMIC DNA]</scope>
    <source>
        <strain evidence="8">DFY28</strain>
    </source>
</reference>
<evidence type="ECO:0000256" key="2">
    <source>
        <dbReference type="ARBA" id="ARBA00022692"/>
    </source>
</evidence>
<sequence>MLNLIAASAFFVLIHLLISGTRVRDRLVGRIGEGPYMGLFAALSIVGLVWLALAFGQARGGPENEPYWSVGPASRNIQMLIQLLAVTLIVIGLSTRNPTSVRQEGVIERPDAAQGILRVTRHPFLWGVALWALGHLVVNGDRASLILFGSLLILAVSGTASIDAKRKRALGPAWDSFAARTSNVPFAAIVEGRQRLIWSEIGVWRILAAVAVYLVLVLAHPHFTGVPALAG</sequence>
<accession>A0ABW4N5M2</accession>
<proteinExistence type="predicted"/>
<evidence type="ECO:0000256" key="1">
    <source>
        <dbReference type="ARBA" id="ARBA00004141"/>
    </source>
</evidence>
<feature type="transmembrane region" description="Helical" evidence="5">
    <location>
        <begin position="203"/>
        <end position="223"/>
    </location>
</feature>
<comment type="subcellular location">
    <subcellularLocation>
        <location evidence="1">Membrane</location>
        <topology evidence="1">Multi-pass membrane protein</topology>
    </subcellularLocation>
</comment>
<dbReference type="Pfam" id="PF07298">
    <property type="entry name" value="NnrU"/>
    <property type="match status" value="1"/>
</dbReference>
<name>A0ABW4N5M2_9CAUL</name>
<protein>
    <submittedName>
        <fullName evidence="7">NnrU family protein</fullName>
    </submittedName>
</protein>
<evidence type="ECO:0000259" key="6">
    <source>
        <dbReference type="Pfam" id="PF07298"/>
    </source>
</evidence>
<dbReference type="RefSeq" id="WP_377281450.1">
    <property type="nucleotide sequence ID" value="NZ_JBHRSI010000004.1"/>
</dbReference>
<feature type="transmembrane region" description="Helical" evidence="5">
    <location>
        <begin position="143"/>
        <end position="162"/>
    </location>
</feature>
<keyword evidence="8" id="KW-1185">Reference proteome</keyword>
<dbReference type="PANTHER" id="PTHR35988">
    <property type="entry name" value="15-CIS-ZETA-CAROTENE ISOMERASE, CHLOROPLASTIC"/>
    <property type="match status" value="1"/>
</dbReference>
<gene>
    <name evidence="7" type="ORF">ACFSC0_18455</name>
</gene>
<feature type="transmembrane region" description="Helical" evidence="5">
    <location>
        <begin position="77"/>
        <end position="95"/>
    </location>
</feature>
<evidence type="ECO:0000256" key="5">
    <source>
        <dbReference type="SAM" id="Phobius"/>
    </source>
</evidence>
<dbReference type="Gene3D" id="1.20.120.1630">
    <property type="match status" value="1"/>
</dbReference>
<evidence type="ECO:0000256" key="3">
    <source>
        <dbReference type="ARBA" id="ARBA00022989"/>
    </source>
</evidence>
<organism evidence="7 8">
    <name type="scientific">Phenylobacterium terrae</name>
    <dbReference type="NCBI Taxonomy" id="2665495"/>
    <lineage>
        <taxon>Bacteria</taxon>
        <taxon>Pseudomonadati</taxon>
        <taxon>Pseudomonadota</taxon>
        <taxon>Alphaproteobacteria</taxon>
        <taxon>Caulobacterales</taxon>
        <taxon>Caulobacteraceae</taxon>
        <taxon>Phenylobacterium</taxon>
    </lineage>
</organism>
<dbReference type="InterPro" id="IPR009915">
    <property type="entry name" value="NnrU_dom"/>
</dbReference>
<comment type="caution">
    <text evidence="7">The sequence shown here is derived from an EMBL/GenBank/DDBJ whole genome shotgun (WGS) entry which is preliminary data.</text>
</comment>